<dbReference type="AlphaFoldDB" id="A0AAD6TL07"/>
<dbReference type="Proteomes" id="UP001218188">
    <property type="component" value="Unassembled WGS sequence"/>
</dbReference>
<comment type="caution">
    <text evidence="1">The sequence shown here is derived from an EMBL/GenBank/DDBJ whole genome shotgun (WGS) entry which is preliminary data.</text>
</comment>
<dbReference type="EMBL" id="JARJCM010000004">
    <property type="protein sequence ID" value="KAJ7045777.1"/>
    <property type="molecule type" value="Genomic_DNA"/>
</dbReference>
<evidence type="ECO:0000313" key="1">
    <source>
        <dbReference type="EMBL" id="KAJ7045777.1"/>
    </source>
</evidence>
<protein>
    <submittedName>
        <fullName evidence="1">Uncharacterized protein</fullName>
    </submittedName>
</protein>
<proteinExistence type="predicted"/>
<name>A0AAD6TL07_9AGAR</name>
<sequence>MSSSAPSTGNISVRRKYFPPADASVPGIVVQTTVLPGNSVSSSTGNSSASGKTYMFFAAACTGAEEAEMERAVEGGRVARDWGCAMPAGGAGSSRSILTRPQTRESTGTALFRSPGGGSDAAVGMACRLATRLQSQVFVALDVESRLVVLAEKRIVASLKEEE</sequence>
<organism evidence="1 2">
    <name type="scientific">Mycena alexandri</name>
    <dbReference type="NCBI Taxonomy" id="1745969"/>
    <lineage>
        <taxon>Eukaryota</taxon>
        <taxon>Fungi</taxon>
        <taxon>Dikarya</taxon>
        <taxon>Basidiomycota</taxon>
        <taxon>Agaricomycotina</taxon>
        <taxon>Agaricomycetes</taxon>
        <taxon>Agaricomycetidae</taxon>
        <taxon>Agaricales</taxon>
        <taxon>Marasmiineae</taxon>
        <taxon>Mycenaceae</taxon>
        <taxon>Mycena</taxon>
    </lineage>
</organism>
<keyword evidence="2" id="KW-1185">Reference proteome</keyword>
<evidence type="ECO:0000313" key="2">
    <source>
        <dbReference type="Proteomes" id="UP001218188"/>
    </source>
</evidence>
<reference evidence="1" key="1">
    <citation type="submission" date="2023-03" db="EMBL/GenBank/DDBJ databases">
        <title>Massive genome expansion in bonnet fungi (Mycena s.s.) driven by repeated elements and novel gene families across ecological guilds.</title>
        <authorList>
            <consortium name="Lawrence Berkeley National Laboratory"/>
            <person name="Harder C.B."/>
            <person name="Miyauchi S."/>
            <person name="Viragh M."/>
            <person name="Kuo A."/>
            <person name="Thoen E."/>
            <person name="Andreopoulos B."/>
            <person name="Lu D."/>
            <person name="Skrede I."/>
            <person name="Drula E."/>
            <person name="Henrissat B."/>
            <person name="Morin E."/>
            <person name="Kohler A."/>
            <person name="Barry K."/>
            <person name="LaButti K."/>
            <person name="Morin E."/>
            <person name="Salamov A."/>
            <person name="Lipzen A."/>
            <person name="Mereny Z."/>
            <person name="Hegedus B."/>
            <person name="Baldrian P."/>
            <person name="Stursova M."/>
            <person name="Weitz H."/>
            <person name="Taylor A."/>
            <person name="Grigoriev I.V."/>
            <person name="Nagy L.G."/>
            <person name="Martin F."/>
            <person name="Kauserud H."/>
        </authorList>
    </citation>
    <scope>NUCLEOTIDE SEQUENCE</scope>
    <source>
        <strain evidence="1">CBHHK200</strain>
    </source>
</reference>
<accession>A0AAD6TL07</accession>
<gene>
    <name evidence="1" type="ORF">C8F04DRAFT_448840</name>
</gene>